<evidence type="ECO:0000313" key="3">
    <source>
        <dbReference type="Proteomes" id="UP000016223"/>
    </source>
</evidence>
<dbReference type="EMBL" id="CP003912">
    <property type="protein sequence ID" value="AGU53833.1"/>
    <property type="molecule type" value="Genomic_DNA"/>
</dbReference>
<gene>
    <name evidence="2" type="ORF">VAPA_2c12800</name>
</gene>
<protein>
    <submittedName>
        <fullName evidence="2">Uncharacterized protein</fullName>
    </submittedName>
</protein>
<accession>T1XMJ4</accession>
<reference evidence="2 3" key="1">
    <citation type="submission" date="2012-10" db="EMBL/GenBank/DDBJ databases">
        <title>Genome sequence of Variovorax paradoxus B4.</title>
        <authorList>
            <person name="Schuldes J."/>
            <person name="Brandt U."/>
            <person name="Hiessl S."/>
            <person name="Wuebbeler J.H."/>
            <person name="Thuermer A."/>
            <person name="Steinbuechel A."/>
            <person name="Daniel R."/>
        </authorList>
    </citation>
    <scope>NUCLEOTIDE SEQUENCE [LARGE SCALE GENOMIC DNA]</scope>
    <source>
        <strain evidence="2 3">B4</strain>
    </source>
</reference>
<dbReference type="HOGENOM" id="CLU_1947918_0_0_4"/>
<feature type="region of interest" description="Disordered" evidence="1">
    <location>
        <begin position="33"/>
        <end position="129"/>
    </location>
</feature>
<evidence type="ECO:0000313" key="2">
    <source>
        <dbReference type="EMBL" id="AGU53833.1"/>
    </source>
</evidence>
<dbReference type="AlphaFoldDB" id="T1XMJ4"/>
<dbReference type="Proteomes" id="UP000016223">
    <property type="component" value="Chromosome 2"/>
</dbReference>
<dbReference type="PATRIC" id="fig|1246301.3.peg.6789"/>
<dbReference type="RefSeq" id="WP_021004657.1">
    <property type="nucleotide sequence ID" value="NC_022234.1"/>
</dbReference>
<dbReference type="KEGG" id="vpd:VAPA_2c12800"/>
<name>T1XMJ4_VARPD</name>
<proteinExistence type="predicted"/>
<feature type="compositionally biased region" description="Basic and acidic residues" evidence="1">
    <location>
        <begin position="91"/>
        <end position="101"/>
    </location>
</feature>
<sequence length="129" mass="13736">MNDSSSKAFVSTRAWILAAGVVLMQALGAGAWAQGTGEADPSQAKARPAPQTTPSERAAARKERMAQGRQVARGAQLSEGDPKPSAQARPSRAERRTENARRLQANRQANRRGEFARGGNADAPESGRR</sequence>
<organism evidence="2 3">
    <name type="scientific">Variovorax paradoxus B4</name>
    <dbReference type="NCBI Taxonomy" id="1246301"/>
    <lineage>
        <taxon>Bacteria</taxon>
        <taxon>Pseudomonadati</taxon>
        <taxon>Pseudomonadota</taxon>
        <taxon>Betaproteobacteria</taxon>
        <taxon>Burkholderiales</taxon>
        <taxon>Comamonadaceae</taxon>
        <taxon>Variovorax</taxon>
    </lineage>
</organism>
<evidence type="ECO:0000256" key="1">
    <source>
        <dbReference type="SAM" id="MobiDB-lite"/>
    </source>
</evidence>